<comment type="caution">
    <text evidence="1">The sequence shown here is derived from an EMBL/GenBank/DDBJ whole genome shotgun (WGS) entry which is preliminary data.</text>
</comment>
<accession>A0A168CPY0</accession>
<dbReference type="OrthoDB" id="2374547at2"/>
<dbReference type="InterPro" id="IPR014852">
    <property type="entry name" value="YwhD"/>
</dbReference>
<dbReference type="Proteomes" id="UP000076567">
    <property type="component" value="Unassembled WGS sequence"/>
</dbReference>
<reference evidence="2" key="1">
    <citation type="submission" date="2016-01" db="EMBL/GenBank/DDBJ databases">
        <title>Draft genome of Chromobacterium sp. F49.</title>
        <authorList>
            <person name="Hong K.W."/>
        </authorList>
    </citation>
    <scope>NUCLEOTIDE SEQUENCE [LARGE SCALE GENOMIC DNA]</scope>
    <source>
        <strain evidence="2">P7IIIA</strain>
    </source>
</reference>
<keyword evidence="2" id="KW-1185">Reference proteome</keyword>
<organism evidence="1 2">
    <name type="scientific">Fictibacillus phosphorivorans</name>
    <dbReference type="NCBI Taxonomy" id="1221500"/>
    <lineage>
        <taxon>Bacteria</taxon>
        <taxon>Bacillati</taxon>
        <taxon>Bacillota</taxon>
        <taxon>Bacilli</taxon>
        <taxon>Bacillales</taxon>
        <taxon>Fictibacillaceae</taxon>
        <taxon>Fictibacillus</taxon>
    </lineage>
</organism>
<dbReference type="EMBL" id="LRFC01000038">
    <property type="protein sequence ID" value="KZE63848.1"/>
    <property type="molecule type" value="Genomic_DNA"/>
</dbReference>
<protein>
    <recommendedName>
        <fullName evidence="3">YwhD family protein</fullName>
    </recommendedName>
</protein>
<evidence type="ECO:0000313" key="1">
    <source>
        <dbReference type="EMBL" id="KZE63848.1"/>
    </source>
</evidence>
<gene>
    <name evidence="1" type="ORF">AWM68_12085</name>
</gene>
<evidence type="ECO:0000313" key="2">
    <source>
        <dbReference type="Proteomes" id="UP000076567"/>
    </source>
</evidence>
<name>A0A168CPY0_9BACL</name>
<dbReference type="Pfam" id="PF08741">
    <property type="entry name" value="YwhD"/>
    <property type="match status" value="1"/>
</dbReference>
<dbReference type="RefSeq" id="WP_066244613.1">
    <property type="nucleotide sequence ID" value="NZ_LRFC01000038.1"/>
</dbReference>
<evidence type="ECO:0008006" key="3">
    <source>
        <dbReference type="Google" id="ProtNLM"/>
    </source>
</evidence>
<dbReference type="AlphaFoldDB" id="A0A168CPY0"/>
<sequence>MKDFFNSNDNAKDGDKKKKGMGFTIISGDSTDGHGGYGVGSLTLDHVTPVIVDVEDSNAYIDMGAMHARSDVEKRIKFTPNREDTPNPRLYWLVWVTINRGAEGPYYFGLTACEMQVDVEARRGYKSLPEHVNRMDKSMKGKIIVEDMDINARRVLGNFLKEHDEQMFNRSSDEIKALVE</sequence>
<proteinExistence type="predicted"/>